<reference evidence="2" key="1">
    <citation type="submission" date="2022-11" db="UniProtKB">
        <authorList>
            <consortium name="WormBaseParasite"/>
        </authorList>
    </citation>
    <scope>IDENTIFICATION</scope>
</reference>
<protein>
    <submittedName>
        <fullName evidence="2">Uncharacterized protein</fullName>
    </submittedName>
</protein>
<sequence>MNTTYLSKNHSTRLRCQIFDNVANLSFREVYWFKDSLSVSELPTKKGGAELQVDGNDLLILRGSHHTEGEYQCATIIEEIPLTENTTINTRLISAPVRLRKARITRFETFRSQTVRVRQGQVARLPCLGMPDVVPGPPDVWSEKEGHEGVPLGMTSNLRFVSTPNGLQIAIAQPSDAGKYFCVVRNTHTNQTRKSPLPIVLTVDNKQNYTREKAMKPLIVHPVLADYGRPVIINAVAGQKVVLECVIWHSRVVWSTADYSLPPVSLTDETARVRQIWGNLRFKNVKLNDSGLYECHGLDRYDEQMTLQEPTHPRVRFLLKVYAPTNVKLMVTPLLYSKYLQMSCFVNNSGYEIPMVYVNGDPLIDAMEKMGIPPQPNFFSNPVNVTLASNKPLTGSVQCISKPAMDEAEVYGDGLERGRSMNLYVTDRTSSIEKMIEQGPTNVTQTIGSDAQLTCIPASSDIKTYWMLNNQRLDILRNPKMAIVGSATLMIANVGSEDQGWYTCVGTDSTRKSYSQVSAFLEVINITIPIHATKASPLSLEFLSPKNMEEPLGPLIIYKPRGFVASGQNVRLQWGLPSNHPQLRNLVNFDVELRKGSAEQNWIRSDIEVQAHVRAVTVRNLVPNNRYQFRIIGNLANKTKVYSSPTEWMEINQKQGILPQPVILKLQGISDTSIQITWEYSTGMQITEEDKFHVNYQSINSTLDDRDSFVVSGANHAIIEDLEPETTYAVSLYAENNKAQSPISKIRFAKTLEEKWLTNPEIEKDERDKTTWQFFRENYLFPPNQSVTRFVAVVILSVVVVVFLICTSCVFLWWLCSKSKKHCIDDKDYERQKRIRFCIDEKTAKATMGLSSHEPNETVPLKFDVKEDNGSFPLYSNQSPDTGYYANTGNHLEMRTTPTRRPRIASNDFRFDDVNPSRISLDTVVGMRTEAPSTFGYSTLKNNDIHSYVNVGSEANLYSTIRRGQFPRRQTSNPPCSPSLRRKPPTNNETSSFFENTNQAYSPESSTISPTSHASLHGPSGDSAREYRNIPPPTPMSTFLPAQSAATLHGSYLALDRRRMNESMIETSSQGHQNNPSPEAV</sequence>
<dbReference type="WBParaSite" id="ES5_v2.g9990.t1">
    <property type="protein sequence ID" value="ES5_v2.g9990.t1"/>
    <property type="gene ID" value="ES5_v2.g9990"/>
</dbReference>
<evidence type="ECO:0000313" key="2">
    <source>
        <dbReference type="WBParaSite" id="ES5_v2.g9990.t1"/>
    </source>
</evidence>
<proteinExistence type="predicted"/>
<name>A0AC34GYL6_9BILA</name>
<dbReference type="Proteomes" id="UP000887579">
    <property type="component" value="Unplaced"/>
</dbReference>
<accession>A0AC34GYL6</accession>
<evidence type="ECO:0000313" key="1">
    <source>
        <dbReference type="Proteomes" id="UP000887579"/>
    </source>
</evidence>
<organism evidence="1 2">
    <name type="scientific">Panagrolaimus sp. ES5</name>
    <dbReference type="NCBI Taxonomy" id="591445"/>
    <lineage>
        <taxon>Eukaryota</taxon>
        <taxon>Metazoa</taxon>
        <taxon>Ecdysozoa</taxon>
        <taxon>Nematoda</taxon>
        <taxon>Chromadorea</taxon>
        <taxon>Rhabditida</taxon>
        <taxon>Tylenchina</taxon>
        <taxon>Panagrolaimomorpha</taxon>
        <taxon>Panagrolaimoidea</taxon>
        <taxon>Panagrolaimidae</taxon>
        <taxon>Panagrolaimus</taxon>
    </lineage>
</organism>